<feature type="compositionally biased region" description="Basic residues" evidence="1">
    <location>
        <begin position="49"/>
        <end position="60"/>
    </location>
</feature>
<name>A0A7R9D1D3_TIMPO</name>
<dbReference type="AlphaFoldDB" id="A0A7R9D1D3"/>
<sequence>MEEAVRPLEKAGPRKETVRGRKKRKSAILTDTPIKMALFEEQEITKRKKEHRLNAKKSTKKLFPSSDVKKRKCRPKDTSPIESENEDEDCLCIHCLDPYSNSKRGEDWVKCTKCERWAHEDCIPGDTVFYVCFNCDSDNDMSDNDEM</sequence>
<protein>
    <recommendedName>
        <fullName evidence="3">Zinc finger PHD-type domain-containing protein</fullName>
    </recommendedName>
</protein>
<reference evidence="2" key="1">
    <citation type="submission" date="2020-11" db="EMBL/GenBank/DDBJ databases">
        <authorList>
            <person name="Tran Van P."/>
        </authorList>
    </citation>
    <scope>NUCLEOTIDE SEQUENCE</scope>
</reference>
<evidence type="ECO:0000313" key="2">
    <source>
        <dbReference type="EMBL" id="CAD7405269.1"/>
    </source>
</evidence>
<feature type="region of interest" description="Disordered" evidence="1">
    <location>
        <begin position="49"/>
        <end position="84"/>
    </location>
</feature>
<accession>A0A7R9D1D3</accession>
<dbReference type="InterPro" id="IPR011011">
    <property type="entry name" value="Znf_FYVE_PHD"/>
</dbReference>
<dbReference type="EMBL" id="OD002454">
    <property type="protein sequence ID" value="CAD7405269.1"/>
    <property type="molecule type" value="Genomic_DNA"/>
</dbReference>
<proteinExistence type="predicted"/>
<evidence type="ECO:0000256" key="1">
    <source>
        <dbReference type="SAM" id="MobiDB-lite"/>
    </source>
</evidence>
<dbReference type="SUPFAM" id="SSF57903">
    <property type="entry name" value="FYVE/PHD zinc finger"/>
    <property type="match status" value="1"/>
</dbReference>
<feature type="compositionally biased region" description="Basic and acidic residues" evidence="1">
    <location>
        <begin position="1"/>
        <end position="19"/>
    </location>
</feature>
<evidence type="ECO:0008006" key="3">
    <source>
        <dbReference type="Google" id="ProtNLM"/>
    </source>
</evidence>
<feature type="region of interest" description="Disordered" evidence="1">
    <location>
        <begin position="1"/>
        <end position="28"/>
    </location>
</feature>
<organism evidence="2">
    <name type="scientific">Timema poppense</name>
    <name type="common">Walking stick</name>
    <dbReference type="NCBI Taxonomy" id="170557"/>
    <lineage>
        <taxon>Eukaryota</taxon>
        <taxon>Metazoa</taxon>
        <taxon>Ecdysozoa</taxon>
        <taxon>Arthropoda</taxon>
        <taxon>Hexapoda</taxon>
        <taxon>Insecta</taxon>
        <taxon>Pterygota</taxon>
        <taxon>Neoptera</taxon>
        <taxon>Polyneoptera</taxon>
        <taxon>Phasmatodea</taxon>
        <taxon>Timematodea</taxon>
        <taxon>Timematoidea</taxon>
        <taxon>Timematidae</taxon>
        <taxon>Timema</taxon>
    </lineage>
</organism>
<gene>
    <name evidence="2" type="ORF">TPSB3V08_LOCUS4895</name>
</gene>